<keyword evidence="2" id="KW-1185">Reference proteome</keyword>
<evidence type="ECO:0000313" key="2">
    <source>
        <dbReference type="Proteomes" id="UP001066276"/>
    </source>
</evidence>
<organism evidence="1 2">
    <name type="scientific">Pleurodeles waltl</name>
    <name type="common">Iberian ribbed newt</name>
    <dbReference type="NCBI Taxonomy" id="8319"/>
    <lineage>
        <taxon>Eukaryota</taxon>
        <taxon>Metazoa</taxon>
        <taxon>Chordata</taxon>
        <taxon>Craniata</taxon>
        <taxon>Vertebrata</taxon>
        <taxon>Euteleostomi</taxon>
        <taxon>Amphibia</taxon>
        <taxon>Batrachia</taxon>
        <taxon>Caudata</taxon>
        <taxon>Salamandroidea</taxon>
        <taxon>Salamandridae</taxon>
        <taxon>Pleurodelinae</taxon>
        <taxon>Pleurodeles</taxon>
    </lineage>
</organism>
<name>A0AAV7RQG5_PLEWA</name>
<protein>
    <submittedName>
        <fullName evidence="1">Uncharacterized protein</fullName>
    </submittedName>
</protein>
<dbReference type="Proteomes" id="UP001066276">
    <property type="component" value="Chromosome 5"/>
</dbReference>
<gene>
    <name evidence="1" type="ORF">NDU88_007797</name>
</gene>
<comment type="caution">
    <text evidence="1">The sequence shown here is derived from an EMBL/GenBank/DDBJ whole genome shotgun (WGS) entry which is preliminary data.</text>
</comment>
<dbReference type="EMBL" id="JANPWB010000009">
    <property type="protein sequence ID" value="KAJ1155061.1"/>
    <property type="molecule type" value="Genomic_DNA"/>
</dbReference>
<accession>A0AAV7RQG5</accession>
<evidence type="ECO:0000313" key="1">
    <source>
        <dbReference type="EMBL" id="KAJ1155061.1"/>
    </source>
</evidence>
<sequence>MRRSALSRVCPGPFPGTPVVPYRCSHLAALIQPIVAVSSEAPGCNSVLCRKDIVYGMGARALHCSADGFQVATAPQASAGIISQNTQ</sequence>
<proteinExistence type="predicted"/>
<dbReference type="AlphaFoldDB" id="A0AAV7RQG5"/>
<reference evidence="1" key="1">
    <citation type="journal article" date="2022" name="bioRxiv">
        <title>Sequencing and chromosome-scale assembly of the giantPleurodeles waltlgenome.</title>
        <authorList>
            <person name="Brown T."/>
            <person name="Elewa A."/>
            <person name="Iarovenko S."/>
            <person name="Subramanian E."/>
            <person name="Araus A.J."/>
            <person name="Petzold A."/>
            <person name="Susuki M."/>
            <person name="Suzuki K.-i.T."/>
            <person name="Hayashi T."/>
            <person name="Toyoda A."/>
            <person name="Oliveira C."/>
            <person name="Osipova E."/>
            <person name="Leigh N.D."/>
            <person name="Simon A."/>
            <person name="Yun M.H."/>
        </authorList>
    </citation>
    <scope>NUCLEOTIDE SEQUENCE</scope>
    <source>
        <strain evidence="1">20211129_DDA</strain>
        <tissue evidence="1">Liver</tissue>
    </source>
</reference>